<evidence type="ECO:0000313" key="3">
    <source>
        <dbReference type="Proteomes" id="UP000075901"/>
    </source>
</evidence>
<proteinExistence type="predicted"/>
<feature type="region of interest" description="Disordered" evidence="1">
    <location>
        <begin position="298"/>
        <end position="322"/>
    </location>
</feature>
<keyword evidence="3" id="KW-1185">Reference proteome</keyword>
<feature type="compositionally biased region" description="Polar residues" evidence="1">
    <location>
        <begin position="26"/>
        <end position="59"/>
    </location>
</feature>
<protein>
    <submittedName>
        <fullName evidence="2">Uncharacterized protein</fullName>
    </submittedName>
</protein>
<dbReference type="Proteomes" id="UP000075901">
    <property type="component" value="Unassembled WGS sequence"/>
</dbReference>
<organism evidence="2 3">
    <name type="scientific">Anopheles maculatus</name>
    <dbReference type="NCBI Taxonomy" id="74869"/>
    <lineage>
        <taxon>Eukaryota</taxon>
        <taxon>Metazoa</taxon>
        <taxon>Ecdysozoa</taxon>
        <taxon>Arthropoda</taxon>
        <taxon>Hexapoda</taxon>
        <taxon>Insecta</taxon>
        <taxon>Pterygota</taxon>
        <taxon>Neoptera</taxon>
        <taxon>Endopterygota</taxon>
        <taxon>Diptera</taxon>
        <taxon>Nematocera</taxon>
        <taxon>Culicoidea</taxon>
        <taxon>Culicidae</taxon>
        <taxon>Anophelinae</taxon>
        <taxon>Anopheles</taxon>
        <taxon>Anopheles maculatus group</taxon>
    </lineage>
</organism>
<name>A0A182T392_9DIPT</name>
<feature type="region of interest" description="Disordered" evidence="1">
    <location>
        <begin position="1"/>
        <end position="59"/>
    </location>
</feature>
<dbReference type="EnsemblMetazoa" id="AMAM018732-RA">
    <property type="protein sequence ID" value="AMAM018732-PA"/>
    <property type="gene ID" value="AMAM018732"/>
</dbReference>
<dbReference type="VEuPathDB" id="VectorBase:AMAM018732"/>
<evidence type="ECO:0000256" key="1">
    <source>
        <dbReference type="SAM" id="MobiDB-lite"/>
    </source>
</evidence>
<reference evidence="2" key="2">
    <citation type="submission" date="2020-05" db="UniProtKB">
        <authorList>
            <consortium name="EnsemblMetazoa"/>
        </authorList>
    </citation>
    <scope>IDENTIFICATION</scope>
    <source>
        <strain evidence="2">maculatus3</strain>
    </source>
</reference>
<sequence length="366" mass="38536">AAGELLCRSGQEPDWNDTHRDDDETASCSCPTMSNSGTSISRAGGSSNDGDGTASNTGQPVPPIYCRNCGYFVEGSRDSSTSPVVQILSPCRPPADPIDLTRNETLLVDYETVSIETTPARCSIGGHNDVNRNNTIDDSGTADTTTTTTVDIDMLTMQMMVASASSTVSRIISTGLARQLDTMNNNSNGNNTANETKNLRYSIGTVAPDSSTGGSSSPIIGEDDQTWRRTATPSTNVNSENNNIIIDSSTTTTTTISPMDHRETPASAVTGDIIHQCPNTSSNQCCNQPPDIYCAEEPASTGDDHTNGNAGNEATDATTETQPAAAGIRSLLNENGLVRLDMSQIIDNTGLPTYEAALKLESSGYV</sequence>
<reference evidence="3" key="1">
    <citation type="submission" date="2013-09" db="EMBL/GenBank/DDBJ databases">
        <title>The Genome Sequence of Anopheles maculatus species B.</title>
        <authorList>
            <consortium name="The Broad Institute Genomics Platform"/>
            <person name="Neafsey D.E."/>
            <person name="Besansky N."/>
            <person name="Howell P."/>
            <person name="Walton C."/>
            <person name="Young S.K."/>
            <person name="Zeng Q."/>
            <person name="Gargeya S."/>
            <person name="Fitzgerald M."/>
            <person name="Haas B."/>
            <person name="Abouelleil A."/>
            <person name="Allen A.W."/>
            <person name="Alvarado L."/>
            <person name="Arachchi H.M."/>
            <person name="Berlin A.M."/>
            <person name="Chapman S.B."/>
            <person name="Gainer-Dewar J."/>
            <person name="Goldberg J."/>
            <person name="Griggs A."/>
            <person name="Gujja S."/>
            <person name="Hansen M."/>
            <person name="Howarth C."/>
            <person name="Imamovic A."/>
            <person name="Ireland A."/>
            <person name="Larimer J."/>
            <person name="McCowan C."/>
            <person name="Murphy C."/>
            <person name="Pearson M."/>
            <person name="Poon T.W."/>
            <person name="Priest M."/>
            <person name="Roberts A."/>
            <person name="Saif S."/>
            <person name="Shea T."/>
            <person name="Sisk P."/>
            <person name="Sykes S."/>
            <person name="Wortman J."/>
            <person name="Nusbaum C."/>
            <person name="Birren B."/>
        </authorList>
    </citation>
    <scope>NUCLEOTIDE SEQUENCE [LARGE SCALE GENOMIC DNA]</scope>
    <source>
        <strain evidence="3">maculatus3</strain>
    </source>
</reference>
<accession>A0A182T392</accession>
<evidence type="ECO:0000313" key="2">
    <source>
        <dbReference type="EnsemblMetazoa" id="AMAM018732-PA"/>
    </source>
</evidence>
<feature type="compositionally biased region" description="Polar residues" evidence="1">
    <location>
        <begin position="307"/>
        <end position="322"/>
    </location>
</feature>
<dbReference type="AlphaFoldDB" id="A0A182T392"/>